<sequence length="180" mass="19918">MMTTHKAHCLILPYPVQGHVNPMIQFSERVQSKGVKITIAPTKSFLKNMQELPTSLSIEAISDGYDDGGHDQAESFVAYTKRFKEVGSDTLSQLIQKLTNCECPVNCMVYDTFLPWAVEMGKNFGLVTVTFFTVLKLPPTQVDQEIIIPALSSTTEASDVPGFVTNPEAERIFEMLSIGP</sequence>
<evidence type="ECO:0000256" key="1">
    <source>
        <dbReference type="ARBA" id="ARBA00009995"/>
    </source>
</evidence>
<dbReference type="Gene3D" id="3.40.50.2000">
    <property type="entry name" value="Glycogen Phosphorylase B"/>
    <property type="match status" value="1"/>
</dbReference>
<dbReference type="AlphaFoldDB" id="A0A2G2W441"/>
<dbReference type="OrthoDB" id="1266405at2759"/>
<dbReference type="PANTHER" id="PTHR11926:SF1553">
    <property type="entry name" value="GLYCOSYLTRANSFERASE"/>
    <property type="match status" value="1"/>
</dbReference>
<proteinExistence type="inferred from homology"/>
<comment type="caution">
    <text evidence="2">The sequence shown here is derived from an EMBL/GenBank/DDBJ whole genome shotgun (WGS) entry which is preliminary data.</text>
</comment>
<evidence type="ECO:0000313" key="3">
    <source>
        <dbReference type="Proteomes" id="UP000224567"/>
    </source>
</evidence>
<dbReference type="PANTHER" id="PTHR11926">
    <property type="entry name" value="GLUCOSYL/GLUCURONOSYL TRANSFERASES"/>
    <property type="match status" value="1"/>
</dbReference>
<dbReference type="GO" id="GO:0080043">
    <property type="term" value="F:quercetin 3-O-glucosyltransferase activity"/>
    <property type="evidence" value="ECO:0007669"/>
    <property type="project" value="TreeGrafter"/>
</dbReference>
<comment type="similarity">
    <text evidence="1">Belongs to the UDP-glycosyltransferase family.</text>
</comment>
<dbReference type="STRING" id="33114.A0A2G2W441"/>
<reference evidence="2 3" key="1">
    <citation type="journal article" date="2017" name="Genome Biol.">
        <title>New reference genome sequences of hot pepper reveal the massive evolution of plant disease-resistance genes by retroduplication.</title>
        <authorList>
            <person name="Kim S."/>
            <person name="Park J."/>
            <person name="Yeom S.I."/>
            <person name="Kim Y.M."/>
            <person name="Seo E."/>
            <person name="Kim K.T."/>
            <person name="Kim M.S."/>
            <person name="Lee J.M."/>
            <person name="Cheong K."/>
            <person name="Shin H.S."/>
            <person name="Kim S.B."/>
            <person name="Han K."/>
            <person name="Lee J."/>
            <person name="Park M."/>
            <person name="Lee H.A."/>
            <person name="Lee H.Y."/>
            <person name="Lee Y."/>
            <person name="Oh S."/>
            <person name="Lee J.H."/>
            <person name="Choi E."/>
            <person name="Choi E."/>
            <person name="Lee S.E."/>
            <person name="Jeon J."/>
            <person name="Kim H."/>
            <person name="Choi G."/>
            <person name="Song H."/>
            <person name="Lee J."/>
            <person name="Lee S.C."/>
            <person name="Kwon J.K."/>
            <person name="Lee H.Y."/>
            <person name="Koo N."/>
            <person name="Hong Y."/>
            <person name="Kim R.W."/>
            <person name="Kang W.H."/>
            <person name="Huh J.H."/>
            <person name="Kang B.C."/>
            <person name="Yang T.J."/>
            <person name="Lee Y.H."/>
            <person name="Bennetzen J.L."/>
            <person name="Choi D."/>
        </authorList>
    </citation>
    <scope>NUCLEOTIDE SEQUENCE [LARGE SCALE GENOMIC DNA]</scope>
    <source>
        <strain evidence="3">cv. PBC81</strain>
    </source>
</reference>
<gene>
    <name evidence="2" type="ORF">CQW23_18827</name>
</gene>
<dbReference type="EMBL" id="MLFT02000008">
    <property type="protein sequence ID" value="PHT39973.1"/>
    <property type="molecule type" value="Genomic_DNA"/>
</dbReference>
<accession>A0A2G2W441</accession>
<keyword evidence="3" id="KW-1185">Reference proteome</keyword>
<name>A0A2G2W441_CAPBA</name>
<dbReference type="SUPFAM" id="SSF53756">
    <property type="entry name" value="UDP-Glycosyltransferase/glycogen phosphorylase"/>
    <property type="match status" value="1"/>
</dbReference>
<evidence type="ECO:0000313" key="2">
    <source>
        <dbReference type="EMBL" id="PHT39973.1"/>
    </source>
</evidence>
<reference evidence="3" key="2">
    <citation type="journal article" date="2017" name="J. Anim. Genet.">
        <title>Multiple reference genome sequences of hot pepper reveal the massive evolution of plant disease resistance genes by retroduplication.</title>
        <authorList>
            <person name="Kim S."/>
            <person name="Park J."/>
            <person name="Yeom S.-I."/>
            <person name="Kim Y.-M."/>
            <person name="Seo E."/>
            <person name="Kim K.-T."/>
            <person name="Kim M.-S."/>
            <person name="Lee J.M."/>
            <person name="Cheong K."/>
            <person name="Shin H.-S."/>
            <person name="Kim S.-B."/>
            <person name="Han K."/>
            <person name="Lee J."/>
            <person name="Park M."/>
            <person name="Lee H.-A."/>
            <person name="Lee H.-Y."/>
            <person name="Lee Y."/>
            <person name="Oh S."/>
            <person name="Lee J.H."/>
            <person name="Choi E."/>
            <person name="Choi E."/>
            <person name="Lee S.E."/>
            <person name="Jeon J."/>
            <person name="Kim H."/>
            <person name="Choi G."/>
            <person name="Song H."/>
            <person name="Lee J."/>
            <person name="Lee S.-C."/>
            <person name="Kwon J.-K."/>
            <person name="Lee H.-Y."/>
            <person name="Koo N."/>
            <person name="Hong Y."/>
            <person name="Kim R.W."/>
            <person name="Kang W.-H."/>
            <person name="Huh J.H."/>
            <person name="Kang B.-C."/>
            <person name="Yang T.-J."/>
            <person name="Lee Y.-H."/>
            <person name="Bennetzen J.L."/>
            <person name="Choi D."/>
        </authorList>
    </citation>
    <scope>NUCLEOTIDE SEQUENCE [LARGE SCALE GENOMIC DNA]</scope>
    <source>
        <strain evidence="3">cv. PBC81</strain>
    </source>
</reference>
<protein>
    <submittedName>
        <fullName evidence="2">Uncharacterized protein</fullName>
    </submittedName>
</protein>
<dbReference type="Proteomes" id="UP000224567">
    <property type="component" value="Unassembled WGS sequence"/>
</dbReference>
<dbReference type="GO" id="GO:0080044">
    <property type="term" value="F:quercetin 7-O-glucosyltransferase activity"/>
    <property type="evidence" value="ECO:0007669"/>
    <property type="project" value="TreeGrafter"/>
</dbReference>
<organism evidence="2 3">
    <name type="scientific">Capsicum baccatum</name>
    <name type="common">Peruvian pepper</name>
    <dbReference type="NCBI Taxonomy" id="33114"/>
    <lineage>
        <taxon>Eukaryota</taxon>
        <taxon>Viridiplantae</taxon>
        <taxon>Streptophyta</taxon>
        <taxon>Embryophyta</taxon>
        <taxon>Tracheophyta</taxon>
        <taxon>Spermatophyta</taxon>
        <taxon>Magnoliopsida</taxon>
        <taxon>eudicotyledons</taxon>
        <taxon>Gunneridae</taxon>
        <taxon>Pentapetalae</taxon>
        <taxon>asterids</taxon>
        <taxon>lamiids</taxon>
        <taxon>Solanales</taxon>
        <taxon>Solanaceae</taxon>
        <taxon>Solanoideae</taxon>
        <taxon>Capsiceae</taxon>
        <taxon>Capsicum</taxon>
    </lineage>
</organism>